<organism evidence="1 2">
    <name type="scientific">Sphingomonas gellani</name>
    <dbReference type="NCBI Taxonomy" id="1166340"/>
    <lineage>
        <taxon>Bacteria</taxon>
        <taxon>Pseudomonadati</taxon>
        <taxon>Pseudomonadota</taxon>
        <taxon>Alphaproteobacteria</taxon>
        <taxon>Sphingomonadales</taxon>
        <taxon>Sphingomonadaceae</taxon>
        <taxon>Sphingomonas</taxon>
    </lineage>
</organism>
<dbReference type="EMBL" id="FOCF01000006">
    <property type="protein sequence ID" value="SEN34863.1"/>
    <property type="molecule type" value="Genomic_DNA"/>
</dbReference>
<evidence type="ECO:0000313" key="1">
    <source>
        <dbReference type="EMBL" id="SEN34863.1"/>
    </source>
</evidence>
<name>A0A1H8FSZ9_9SPHN</name>
<gene>
    <name evidence="1" type="ORF">SAMN05192583_2560</name>
</gene>
<dbReference type="AlphaFoldDB" id="A0A1H8FSZ9"/>
<sequence length="55" mass="6428">MTYEDDDQEYFYHRAEAEIEAAQRSTSAPAVKAHVELAERYLEKCVDYQPEGDEE</sequence>
<keyword evidence="2" id="KW-1185">Reference proteome</keyword>
<evidence type="ECO:0000313" key="2">
    <source>
        <dbReference type="Proteomes" id="UP000199206"/>
    </source>
</evidence>
<accession>A0A1H8FSZ9</accession>
<dbReference type="Proteomes" id="UP000199206">
    <property type="component" value="Unassembled WGS sequence"/>
</dbReference>
<dbReference type="RefSeq" id="WP_170841963.1">
    <property type="nucleotide sequence ID" value="NZ_FOCF01000006.1"/>
</dbReference>
<protein>
    <submittedName>
        <fullName evidence="1">Uncharacterized protein</fullName>
    </submittedName>
</protein>
<reference evidence="2" key="1">
    <citation type="submission" date="2016-10" db="EMBL/GenBank/DDBJ databases">
        <authorList>
            <person name="Varghese N."/>
            <person name="Submissions S."/>
        </authorList>
    </citation>
    <scope>NUCLEOTIDE SEQUENCE [LARGE SCALE GENOMIC DNA]</scope>
    <source>
        <strain evidence="2">S6-262</strain>
    </source>
</reference>
<proteinExistence type="predicted"/>